<dbReference type="InterPro" id="IPR046582">
    <property type="entry name" value="DUF6630"/>
</dbReference>
<evidence type="ECO:0000259" key="2">
    <source>
        <dbReference type="Pfam" id="PF20335"/>
    </source>
</evidence>
<gene>
    <name evidence="3" type="ORF">NCTC10660_00841</name>
</gene>
<evidence type="ECO:0000313" key="3">
    <source>
        <dbReference type="EMBL" id="STZ67364.1"/>
    </source>
</evidence>
<dbReference type="AlphaFoldDB" id="A0A378TY84"/>
<evidence type="ECO:0000313" key="4">
    <source>
        <dbReference type="Proteomes" id="UP000254927"/>
    </source>
</evidence>
<dbReference type="EMBL" id="UGQW01000002">
    <property type="protein sequence ID" value="STZ67364.1"/>
    <property type="molecule type" value="Genomic_DNA"/>
</dbReference>
<keyword evidence="1" id="KW-0472">Membrane</keyword>
<name>A0A378TY84_NEIEL</name>
<feature type="transmembrane region" description="Helical" evidence="1">
    <location>
        <begin position="53"/>
        <end position="81"/>
    </location>
</feature>
<protein>
    <recommendedName>
        <fullName evidence="2">DUF6630 domain-containing protein</fullName>
    </recommendedName>
</protein>
<sequence>MAHSRHQLLKLLLLPFILLMQTIRLILSSIVTLSLILLLFISKTLLFVSKPFLPVIVVLLRLLIWLMFPLFFICLFIYTLFRPLKNHETLFRHWLDVIYRDRPKTVSIIIENIHQDLRGEDESGENNTQEKNNETAVFKNLLTEGFILHNNLEDYAHLFSVDWKDGESFIDCITEMAQRFNVVLNWTEQQLEEDLPDQLARAVYPLFEAAGAVLYSADTGSDYYTFIIIPQQDTADFEKVSKQYGVSLQRANKTI</sequence>
<evidence type="ECO:0000256" key="1">
    <source>
        <dbReference type="SAM" id="Phobius"/>
    </source>
</evidence>
<accession>A0A378TY84</accession>
<feature type="transmembrane region" description="Helical" evidence="1">
    <location>
        <begin position="12"/>
        <end position="41"/>
    </location>
</feature>
<dbReference type="GeneID" id="93351839"/>
<dbReference type="Proteomes" id="UP000254927">
    <property type="component" value="Unassembled WGS sequence"/>
</dbReference>
<dbReference type="RefSeq" id="WP_240317879.1">
    <property type="nucleotide sequence ID" value="NZ_CP031252.1"/>
</dbReference>
<keyword evidence="1" id="KW-1133">Transmembrane helix</keyword>
<keyword evidence="1" id="KW-0812">Transmembrane</keyword>
<feature type="domain" description="DUF6630" evidence="2">
    <location>
        <begin position="111"/>
        <end position="248"/>
    </location>
</feature>
<dbReference type="Pfam" id="PF20335">
    <property type="entry name" value="DUF6630"/>
    <property type="match status" value="1"/>
</dbReference>
<organism evidence="3 4">
    <name type="scientific">Neisseria elongata</name>
    <dbReference type="NCBI Taxonomy" id="495"/>
    <lineage>
        <taxon>Bacteria</taxon>
        <taxon>Pseudomonadati</taxon>
        <taxon>Pseudomonadota</taxon>
        <taxon>Betaproteobacteria</taxon>
        <taxon>Neisseriales</taxon>
        <taxon>Neisseriaceae</taxon>
        <taxon>Neisseria</taxon>
    </lineage>
</organism>
<proteinExistence type="predicted"/>
<reference evidence="3 4" key="1">
    <citation type="submission" date="2018-06" db="EMBL/GenBank/DDBJ databases">
        <authorList>
            <consortium name="Pathogen Informatics"/>
            <person name="Doyle S."/>
        </authorList>
    </citation>
    <scope>NUCLEOTIDE SEQUENCE [LARGE SCALE GENOMIC DNA]</scope>
    <source>
        <strain evidence="3 4">NCTC10660</strain>
    </source>
</reference>